<evidence type="ECO:0000256" key="12">
    <source>
        <dbReference type="RuleBase" id="RU000442"/>
    </source>
</evidence>
<feature type="compositionally biased region" description="Acidic residues" evidence="13">
    <location>
        <begin position="207"/>
        <end position="221"/>
    </location>
</feature>
<feature type="domain" description="DNA polymerase alpha catalytic subunit N-terminal" evidence="17">
    <location>
        <begin position="7"/>
        <end position="72"/>
    </location>
</feature>
<feature type="domain" description="DNA-directed DNA polymerase family B multifunctional" evidence="14">
    <location>
        <begin position="781"/>
        <end position="1222"/>
    </location>
</feature>
<dbReference type="PANTHER" id="PTHR45861:SF1">
    <property type="entry name" value="DNA POLYMERASE ALPHA CATALYTIC SUBUNIT"/>
    <property type="match status" value="1"/>
</dbReference>
<feature type="region of interest" description="Disordered" evidence="13">
    <location>
        <begin position="55"/>
        <end position="114"/>
    </location>
</feature>
<dbReference type="EC" id="2.7.7.7" evidence="12"/>
<dbReference type="InterPro" id="IPR006133">
    <property type="entry name" value="DNA-dir_DNA_pol_B_exonuc"/>
</dbReference>
<dbReference type="CDD" id="cd05776">
    <property type="entry name" value="DNA_polB_alpha_exo"/>
    <property type="match status" value="1"/>
</dbReference>
<feature type="compositionally biased region" description="Low complexity" evidence="13">
    <location>
        <begin position="290"/>
        <end position="302"/>
    </location>
</feature>
<dbReference type="InterPro" id="IPR045846">
    <property type="entry name" value="POLBc_alpha"/>
</dbReference>
<evidence type="ECO:0000259" key="14">
    <source>
        <dbReference type="Pfam" id="PF00136"/>
    </source>
</evidence>
<dbReference type="Gene3D" id="2.40.50.730">
    <property type="match status" value="1"/>
</dbReference>
<dbReference type="SUPFAM" id="SSF53098">
    <property type="entry name" value="Ribonuclease H-like"/>
    <property type="match status" value="1"/>
</dbReference>
<feature type="domain" description="Zinc finger DNA-directed DNA polymerase family B alpha" evidence="16">
    <location>
        <begin position="1263"/>
        <end position="1467"/>
    </location>
</feature>
<evidence type="ECO:0000256" key="7">
    <source>
        <dbReference type="ARBA" id="ARBA00022771"/>
    </source>
</evidence>
<dbReference type="Gene3D" id="3.90.1600.10">
    <property type="entry name" value="Palm domain of DNA polymerase"/>
    <property type="match status" value="1"/>
</dbReference>
<dbReference type="GO" id="GO:0006272">
    <property type="term" value="P:leading strand elongation"/>
    <property type="evidence" value="ECO:0007669"/>
    <property type="project" value="TreeGrafter"/>
</dbReference>
<dbReference type="InterPro" id="IPR038256">
    <property type="entry name" value="Pol_alpha_znc_sf"/>
</dbReference>
<evidence type="ECO:0000256" key="3">
    <source>
        <dbReference type="ARBA" id="ARBA00022679"/>
    </source>
</evidence>
<dbReference type="FunFam" id="3.30.420.10:FF:000036">
    <property type="entry name" value="DNA polymerase"/>
    <property type="match status" value="1"/>
</dbReference>
<reference evidence="18" key="1">
    <citation type="journal article" date="2020" name="Stud. Mycol.">
        <title>101 Dothideomycetes genomes: a test case for predicting lifestyles and emergence of pathogens.</title>
        <authorList>
            <person name="Haridas S."/>
            <person name="Albert R."/>
            <person name="Binder M."/>
            <person name="Bloem J."/>
            <person name="Labutti K."/>
            <person name="Salamov A."/>
            <person name="Andreopoulos B."/>
            <person name="Baker S."/>
            <person name="Barry K."/>
            <person name="Bills G."/>
            <person name="Bluhm B."/>
            <person name="Cannon C."/>
            <person name="Castanera R."/>
            <person name="Culley D."/>
            <person name="Daum C."/>
            <person name="Ezra D."/>
            <person name="Gonzalez J."/>
            <person name="Henrissat B."/>
            <person name="Kuo A."/>
            <person name="Liang C."/>
            <person name="Lipzen A."/>
            <person name="Lutzoni F."/>
            <person name="Magnuson J."/>
            <person name="Mondo S."/>
            <person name="Nolan M."/>
            <person name="Ohm R."/>
            <person name="Pangilinan J."/>
            <person name="Park H.-J."/>
            <person name="Ramirez L."/>
            <person name="Alfaro M."/>
            <person name="Sun H."/>
            <person name="Tritt A."/>
            <person name="Yoshinaga Y."/>
            <person name="Zwiers L.-H."/>
            <person name="Turgeon B."/>
            <person name="Goodwin S."/>
            <person name="Spatafora J."/>
            <person name="Crous P."/>
            <person name="Grigoriev I."/>
        </authorList>
    </citation>
    <scope>NUCLEOTIDE SEQUENCE</scope>
    <source>
        <strain evidence="18">CBS 379.55</strain>
    </source>
</reference>
<dbReference type="Pfam" id="PF08996">
    <property type="entry name" value="zf-DNA_Pol"/>
    <property type="match status" value="1"/>
</dbReference>
<name>A0A6A6JD24_WESOR</name>
<keyword evidence="10 12" id="KW-0238">DNA-binding</keyword>
<proteinExistence type="inferred from homology"/>
<evidence type="ECO:0000256" key="1">
    <source>
        <dbReference type="ARBA" id="ARBA00004123"/>
    </source>
</evidence>
<dbReference type="Gene3D" id="3.30.420.10">
    <property type="entry name" value="Ribonuclease H-like superfamily/Ribonuclease H"/>
    <property type="match status" value="1"/>
</dbReference>
<dbReference type="NCBIfam" id="TIGR00592">
    <property type="entry name" value="pol2"/>
    <property type="match status" value="1"/>
</dbReference>
<evidence type="ECO:0000259" key="17">
    <source>
        <dbReference type="Pfam" id="PF12254"/>
    </source>
</evidence>
<dbReference type="InterPro" id="IPR006172">
    <property type="entry name" value="DNA-dir_DNA_pol_B"/>
</dbReference>
<feature type="region of interest" description="Disordered" evidence="13">
    <location>
        <begin position="152"/>
        <end position="235"/>
    </location>
</feature>
<dbReference type="GO" id="GO:0008270">
    <property type="term" value="F:zinc ion binding"/>
    <property type="evidence" value="ECO:0007669"/>
    <property type="project" value="UniProtKB-KW"/>
</dbReference>
<dbReference type="Proteomes" id="UP000800097">
    <property type="component" value="Unassembled WGS sequence"/>
</dbReference>
<dbReference type="FunFam" id="1.10.132.60:FF:000004">
    <property type="entry name" value="DNA polymerase"/>
    <property type="match status" value="1"/>
</dbReference>
<dbReference type="GO" id="GO:0003887">
    <property type="term" value="F:DNA-directed DNA polymerase activity"/>
    <property type="evidence" value="ECO:0007669"/>
    <property type="project" value="UniProtKB-KW"/>
</dbReference>
<dbReference type="PROSITE" id="PS00116">
    <property type="entry name" value="DNA_POLYMERASE_B"/>
    <property type="match status" value="1"/>
</dbReference>
<dbReference type="GO" id="GO:1902975">
    <property type="term" value="P:mitotic DNA replication initiation"/>
    <property type="evidence" value="ECO:0007669"/>
    <property type="project" value="InterPro"/>
</dbReference>
<dbReference type="RefSeq" id="XP_033651673.1">
    <property type="nucleotide sequence ID" value="XM_033801693.1"/>
</dbReference>
<comment type="catalytic activity">
    <reaction evidence="12">
        <text>DNA(n) + a 2'-deoxyribonucleoside 5'-triphosphate = DNA(n+1) + diphosphate</text>
        <dbReference type="Rhea" id="RHEA:22508"/>
        <dbReference type="Rhea" id="RHEA-COMP:17339"/>
        <dbReference type="Rhea" id="RHEA-COMP:17340"/>
        <dbReference type="ChEBI" id="CHEBI:33019"/>
        <dbReference type="ChEBI" id="CHEBI:61560"/>
        <dbReference type="ChEBI" id="CHEBI:173112"/>
        <dbReference type="EC" id="2.7.7.7"/>
    </reaction>
</comment>
<dbReference type="GO" id="GO:0003682">
    <property type="term" value="F:chromatin binding"/>
    <property type="evidence" value="ECO:0007669"/>
    <property type="project" value="TreeGrafter"/>
</dbReference>
<evidence type="ECO:0000259" key="16">
    <source>
        <dbReference type="Pfam" id="PF08996"/>
    </source>
</evidence>
<evidence type="ECO:0000256" key="5">
    <source>
        <dbReference type="ARBA" id="ARBA00022705"/>
    </source>
</evidence>
<feature type="region of interest" description="Disordered" evidence="13">
    <location>
        <begin position="281"/>
        <end position="304"/>
    </location>
</feature>
<comment type="similarity">
    <text evidence="2 12">Belongs to the DNA polymerase type-B family.</text>
</comment>
<protein>
    <recommendedName>
        <fullName evidence="12">DNA polymerase</fullName>
        <ecNumber evidence="12">2.7.7.7</ecNumber>
    </recommendedName>
</protein>
<dbReference type="InterPro" id="IPR015088">
    <property type="entry name" value="Znf_DNA-dir_DNA_pol_B_alpha"/>
</dbReference>
<keyword evidence="7" id="KW-0863">Zinc-finger</keyword>
<keyword evidence="9 12" id="KW-0239">DNA-directed DNA polymerase</keyword>
<dbReference type="GO" id="GO:0003697">
    <property type="term" value="F:single-stranded DNA binding"/>
    <property type="evidence" value="ECO:0007669"/>
    <property type="project" value="TreeGrafter"/>
</dbReference>
<dbReference type="FunFam" id="1.10.287.690:FF:000003">
    <property type="entry name" value="DNA polymerase"/>
    <property type="match status" value="1"/>
</dbReference>
<dbReference type="FunFam" id="3.30.70.2820:FF:000001">
    <property type="entry name" value="DNA polymerase"/>
    <property type="match status" value="1"/>
</dbReference>
<dbReference type="PANTHER" id="PTHR45861">
    <property type="entry name" value="DNA POLYMERASE ALPHA CATALYTIC SUBUNIT"/>
    <property type="match status" value="1"/>
</dbReference>
<keyword evidence="19" id="KW-1185">Reference proteome</keyword>
<dbReference type="GO" id="GO:0000166">
    <property type="term" value="F:nucleotide binding"/>
    <property type="evidence" value="ECO:0007669"/>
    <property type="project" value="InterPro"/>
</dbReference>
<evidence type="ECO:0000256" key="13">
    <source>
        <dbReference type="SAM" id="MobiDB-lite"/>
    </source>
</evidence>
<organism evidence="18 19">
    <name type="scientific">Westerdykella ornata</name>
    <dbReference type="NCBI Taxonomy" id="318751"/>
    <lineage>
        <taxon>Eukaryota</taxon>
        <taxon>Fungi</taxon>
        <taxon>Dikarya</taxon>
        <taxon>Ascomycota</taxon>
        <taxon>Pezizomycotina</taxon>
        <taxon>Dothideomycetes</taxon>
        <taxon>Pleosporomycetidae</taxon>
        <taxon>Pleosporales</taxon>
        <taxon>Sporormiaceae</taxon>
        <taxon>Westerdykella</taxon>
    </lineage>
</organism>
<gene>
    <name evidence="18" type="ORF">EI97DRAFT_469090</name>
</gene>
<dbReference type="Gene3D" id="1.10.287.690">
    <property type="entry name" value="Helix hairpin bin"/>
    <property type="match status" value="1"/>
</dbReference>
<keyword evidence="5 12" id="KW-0235">DNA replication</keyword>
<dbReference type="Pfam" id="PF12254">
    <property type="entry name" value="DNA_pol_alpha_N"/>
    <property type="match status" value="1"/>
</dbReference>
<dbReference type="SUPFAM" id="SSF56672">
    <property type="entry name" value="DNA/RNA polymerases"/>
    <property type="match status" value="1"/>
</dbReference>
<comment type="subcellular location">
    <subcellularLocation>
        <location evidence="1">Nucleus</location>
    </subcellularLocation>
</comment>
<feature type="compositionally biased region" description="Acidic residues" evidence="13">
    <location>
        <begin position="55"/>
        <end position="69"/>
    </location>
</feature>
<dbReference type="Pfam" id="PF03104">
    <property type="entry name" value="DNA_pol_B_exo1"/>
    <property type="match status" value="1"/>
</dbReference>
<dbReference type="InterPro" id="IPR024647">
    <property type="entry name" value="DNA_pol_a_cat_su_N"/>
</dbReference>
<evidence type="ECO:0000256" key="6">
    <source>
        <dbReference type="ARBA" id="ARBA00022723"/>
    </source>
</evidence>
<evidence type="ECO:0000256" key="2">
    <source>
        <dbReference type="ARBA" id="ARBA00005755"/>
    </source>
</evidence>
<accession>A0A6A6JD24</accession>
<dbReference type="Gene3D" id="6.10.10.100">
    <property type="match status" value="1"/>
</dbReference>
<dbReference type="GeneID" id="54554868"/>
<sequence length="1473" mass="165337">MSRAAKLAELRALRAAGKTRLSTYQVEEEEQLYDEVDEEGYKKVVRSRLDQDDFIVDDNGEGYADDGREDWDGGHPGYRYVDTESEEEERPAKGKAAKRKREEEREKQEKINNGISKYFNAKAATKAPKPKPTVTAADDAFMADLLGEVDMNIPRRSAPRMQPVKSETRRKTRVLSPPVETRPATSKQKDSGSDAYMLDTPPPVNASDDDGIPPAADDDMQMSDLPLPSSPVTNALERKANPAVKTEEQEEDDMLEVAQPIGHTGVNSTSVNMAGRRPVPKIKKADYPTPASSSPPAASSAPFVDPSSWTEVTSGLNVASSPAPLTTNVGKLRPECAVEEDGSIRMFWFDYVEVNGSLCLFGKVKDKTTGNYASCFVKVDNIMRKLYFLPREHRHRNGRPTDEEVELSDVSDEVDIIMRRHNVKEHRVKPCSRKYAFELPDIPKEADYLKLLYSYQNVPLSTDLTGETFSHVFGANTSLFEQFVLWKNIMGPCWLKIESPDFSGVNNASWCKLELQVQKPNLITTLGNSDNLEAPPLTLMSLSLRTTFNPKDNKQEILAASAMVYENFSLTDTTPAEKLPCKSFTLLRPNGDSFPTGFKMECEKQKGSIVLRKTELELLSYLMAMFQRHDPDVLIGHRLDDVDYSVLLNRMRERRTPGWHRIGRLRRSEWPKNLGKGGGSFFVERQLAAGRLLCDLANDLGKSLMTKCQSWSLEEMCQLVLGKPRQELDNEVALKTWATTKDGLMNYVKHCQADAFFIAAISIKVQMLPLTKVLTNLAGNSWARTLSGTRAERNEYILLHEFHKNKYICPDKVVGKGKSKVEEETAEGEEGVDAKKKDKYKGGLVFEPEKGLYDKFILVMDFNSLYPSIIQEYNICFTTVDRSDLGEDDDKVPEVPSEDKDQGILPRLIANLVNKRREVKKLMKSPSASADQLATWDIKQLALKLTANSMYGCLGYTKSRFYARPLAMLTTYKGREILLRTKDMAEAKMLRVIYGDTDSVMINTNVDNIHDALKLGNEFKREVNDSYKLLEIDIDNVFKRILLHAKKKYAAINMVPVDGKYIEKLEVKGLDMRRREYCALSKETSTDLLNFLLSGEDSDTVVEKIHDYLRDLAQKMREFSIPTRKYTIFTQLGKNPKDYPNGNSMPSVQVALRLMAKGKHVKAKDVMSFIITGSSSGSAEEAAKNAFPVDEVLKPDSGLKPDIDYYLHKQILPPVERLCAPISGTNVTLLAACLGLDTSKYRVSSLSSGAGAAQDTEIQPLESQIPDSVRFQNCSRLYLRCRVCTSVFPFSGVKSSSPSAMATLSHQGIKCPHPSCGHVLTTLSVVAQLDSAIRQLLARYYAGWLVCDDPACGNRTRQMSVYGHRCLGPKGLATGCLGKMQWEVREKDVWNQLLYYQSLFDVDRVVKGSGNAGQQQPQQQAGSESEAREKMKVIAEVNRQRFGTVRDSVGRWLERNGRQWVQMDSLFAFARKE</sequence>
<dbReference type="PRINTS" id="PR00106">
    <property type="entry name" value="DNAPOLB"/>
</dbReference>
<evidence type="ECO:0000256" key="4">
    <source>
        <dbReference type="ARBA" id="ARBA00022695"/>
    </source>
</evidence>
<dbReference type="GO" id="GO:0006281">
    <property type="term" value="P:DNA repair"/>
    <property type="evidence" value="ECO:0007669"/>
    <property type="project" value="UniProtKB-ARBA"/>
</dbReference>
<keyword evidence="6" id="KW-0479">Metal-binding</keyword>
<dbReference type="InterPro" id="IPR043502">
    <property type="entry name" value="DNA/RNA_pol_sf"/>
</dbReference>
<dbReference type="Gene3D" id="3.30.70.2820">
    <property type="match status" value="1"/>
</dbReference>
<evidence type="ECO:0000256" key="11">
    <source>
        <dbReference type="ARBA" id="ARBA00023242"/>
    </source>
</evidence>
<evidence type="ECO:0000256" key="9">
    <source>
        <dbReference type="ARBA" id="ARBA00022932"/>
    </source>
</evidence>
<dbReference type="GO" id="GO:0006273">
    <property type="term" value="P:lagging strand elongation"/>
    <property type="evidence" value="ECO:0007669"/>
    <property type="project" value="TreeGrafter"/>
</dbReference>
<evidence type="ECO:0000259" key="15">
    <source>
        <dbReference type="Pfam" id="PF03104"/>
    </source>
</evidence>
<evidence type="ECO:0000256" key="8">
    <source>
        <dbReference type="ARBA" id="ARBA00022833"/>
    </source>
</evidence>
<evidence type="ECO:0000313" key="18">
    <source>
        <dbReference type="EMBL" id="KAF2274134.1"/>
    </source>
</evidence>
<feature type="domain" description="DNA-directed DNA polymerase family B exonuclease" evidence="15">
    <location>
        <begin position="471"/>
        <end position="716"/>
    </location>
</feature>
<dbReference type="EMBL" id="ML986505">
    <property type="protein sequence ID" value="KAF2274134.1"/>
    <property type="molecule type" value="Genomic_DNA"/>
</dbReference>
<dbReference type="Pfam" id="PF00136">
    <property type="entry name" value="DNA_pol_B"/>
    <property type="match status" value="1"/>
</dbReference>
<dbReference type="Gene3D" id="1.10.132.60">
    <property type="entry name" value="DNA polymerase family B, C-terminal domain"/>
    <property type="match status" value="1"/>
</dbReference>
<keyword evidence="4 12" id="KW-0548">Nucleotidyltransferase</keyword>
<dbReference type="InterPro" id="IPR036397">
    <property type="entry name" value="RNaseH_sf"/>
</dbReference>
<evidence type="ECO:0000313" key="19">
    <source>
        <dbReference type="Proteomes" id="UP000800097"/>
    </source>
</evidence>
<dbReference type="InterPro" id="IPR042087">
    <property type="entry name" value="DNA_pol_B_thumb"/>
</dbReference>
<dbReference type="SMART" id="SM00486">
    <property type="entry name" value="POLBc"/>
    <property type="match status" value="1"/>
</dbReference>
<dbReference type="Gene3D" id="1.10.3200.20">
    <property type="entry name" value="DNA Polymerase alpha, zinc finger"/>
    <property type="match status" value="1"/>
</dbReference>
<keyword evidence="3 12" id="KW-0808">Transferase</keyword>
<dbReference type="GO" id="GO:0005658">
    <property type="term" value="C:alpha DNA polymerase:primase complex"/>
    <property type="evidence" value="ECO:0007669"/>
    <property type="project" value="UniProtKB-ARBA"/>
</dbReference>
<feature type="compositionally biased region" description="Basic and acidic residues" evidence="13">
    <location>
        <begin position="100"/>
        <end position="110"/>
    </location>
</feature>
<dbReference type="InterPro" id="IPR012337">
    <property type="entry name" value="RNaseH-like_sf"/>
</dbReference>
<dbReference type="InterPro" id="IPR023211">
    <property type="entry name" value="DNA_pol_palm_dom_sf"/>
</dbReference>
<dbReference type="OrthoDB" id="6755010at2759"/>
<keyword evidence="8" id="KW-0862">Zinc</keyword>
<evidence type="ECO:0000256" key="10">
    <source>
        <dbReference type="ARBA" id="ARBA00023125"/>
    </source>
</evidence>
<dbReference type="InterPro" id="IPR006134">
    <property type="entry name" value="DNA-dir_DNA_pol_B_multi_dom"/>
</dbReference>
<dbReference type="CDD" id="cd05532">
    <property type="entry name" value="POLBc_alpha"/>
    <property type="match status" value="1"/>
</dbReference>
<keyword evidence="11" id="KW-0539">Nucleus</keyword>
<dbReference type="InterPro" id="IPR017964">
    <property type="entry name" value="DNA-dir_DNA_pol_B_CS"/>
</dbReference>
<dbReference type="GO" id="GO:0003688">
    <property type="term" value="F:DNA replication origin binding"/>
    <property type="evidence" value="ECO:0007669"/>
    <property type="project" value="TreeGrafter"/>
</dbReference>